<dbReference type="SUPFAM" id="SSF56563">
    <property type="entry name" value="Major capsid protein gp5"/>
    <property type="match status" value="1"/>
</dbReference>
<protein>
    <submittedName>
        <fullName evidence="4">Phage major capsid protein</fullName>
    </submittedName>
</protein>
<evidence type="ECO:0000256" key="1">
    <source>
        <dbReference type="ARBA" id="ARBA00004328"/>
    </source>
</evidence>
<dbReference type="Proteomes" id="UP001244297">
    <property type="component" value="Unassembled WGS sequence"/>
</dbReference>
<dbReference type="InterPro" id="IPR054612">
    <property type="entry name" value="Phage_capsid-like_C"/>
</dbReference>
<proteinExistence type="predicted"/>
<comment type="caution">
    <text evidence="4">The sequence shown here is derived from an EMBL/GenBank/DDBJ whole genome shotgun (WGS) entry which is preliminary data.</text>
</comment>
<dbReference type="Gene3D" id="3.30.2400.10">
    <property type="entry name" value="Major capsid protein gp5"/>
    <property type="match status" value="1"/>
</dbReference>
<reference evidence="5" key="1">
    <citation type="journal article" date="2019" name="Int. J. Syst. Evol. Microbiol.">
        <title>The Global Catalogue of Microorganisms (GCM) 10K type strain sequencing project: providing services to taxonomists for standard genome sequencing and annotation.</title>
        <authorList>
            <consortium name="The Broad Institute Genomics Platform"/>
            <consortium name="The Broad Institute Genome Sequencing Center for Infectious Disease"/>
            <person name="Wu L."/>
            <person name="Ma J."/>
        </authorList>
    </citation>
    <scope>NUCLEOTIDE SEQUENCE [LARGE SCALE GENOMIC DNA]</scope>
    <source>
        <strain evidence="5">CECT 7806</strain>
    </source>
</reference>
<accession>A0ABT8APM8</accession>
<name>A0ABT8APM8_9HYPH</name>
<gene>
    <name evidence="4" type="ORF">QWZ18_14425</name>
</gene>
<comment type="subcellular location">
    <subcellularLocation>
        <location evidence="1">Virion</location>
    </subcellularLocation>
</comment>
<dbReference type="NCBIfam" id="TIGR01554">
    <property type="entry name" value="major_cap_HK97"/>
    <property type="match status" value="1"/>
</dbReference>
<evidence type="ECO:0000313" key="5">
    <source>
        <dbReference type="Proteomes" id="UP001244297"/>
    </source>
</evidence>
<dbReference type="EMBL" id="JAUFPT010000046">
    <property type="protein sequence ID" value="MDN3571817.1"/>
    <property type="molecule type" value="Genomic_DNA"/>
</dbReference>
<dbReference type="RefSeq" id="WP_238291867.1">
    <property type="nucleotide sequence ID" value="NZ_BPQS01000046.1"/>
</dbReference>
<dbReference type="Pfam" id="PF05065">
    <property type="entry name" value="Phage_capsid"/>
    <property type="match status" value="1"/>
</dbReference>
<keyword evidence="5" id="KW-1185">Reference proteome</keyword>
<dbReference type="InterPro" id="IPR024455">
    <property type="entry name" value="Phage_capsid"/>
</dbReference>
<sequence>MTLAELRAKLKAAHEAAKAARVKATAEAATEADRTAYKDALTGAEQALALVKDAEREEALEAASSKGAGDPPGGMGHNSGDDPRVYAAPKKTVKDEQKVLFPVAAQAKAAIINKQHQESGSSERVSPVDLLKNEGYGEFVKELDGRAREQRFKAGLASTTSSSVLLPQPVTEEIIPILYPATTFLQGAPRSVQLIGGTYRQPRGVGSSTAQYVGEGAKKPVGAPSFDDIRMNSHKLAGIVYMTNEAVKWTVGRLEAFIRADLQRVMGLKMDSAMYFGTGAGATPIGIFNTNRAITTFDGSGTTLFANNRKPTVAELDSIGMRMMLSLTGANIVRSDAWRWVMGYRFWAYLDTLRDGNGNKIYPELAQGLWKGIKILVSNQIVENGGTNTDEGSLGLVDFSHVLFAEEEGMTIKTSTEATIDDGGTLVLLWQQNMSAILCEMQHDVTLDQPKAVALLTRVRAGSPSTVAG</sequence>
<feature type="domain" description="Phage capsid-like C-terminal" evidence="3">
    <location>
        <begin position="164"/>
        <end position="456"/>
    </location>
</feature>
<dbReference type="Gene3D" id="3.30.2320.10">
    <property type="entry name" value="hypothetical protein PF0899 domain"/>
    <property type="match status" value="1"/>
</dbReference>
<feature type="region of interest" description="Disordered" evidence="2">
    <location>
        <begin position="56"/>
        <end position="86"/>
    </location>
</feature>
<organism evidence="4 5">
    <name type="scientific">Methylobacterium longum</name>
    <dbReference type="NCBI Taxonomy" id="767694"/>
    <lineage>
        <taxon>Bacteria</taxon>
        <taxon>Pseudomonadati</taxon>
        <taxon>Pseudomonadota</taxon>
        <taxon>Alphaproteobacteria</taxon>
        <taxon>Hyphomicrobiales</taxon>
        <taxon>Methylobacteriaceae</taxon>
        <taxon>Methylobacterium</taxon>
    </lineage>
</organism>
<evidence type="ECO:0000313" key="4">
    <source>
        <dbReference type="EMBL" id="MDN3571817.1"/>
    </source>
</evidence>
<evidence type="ECO:0000256" key="2">
    <source>
        <dbReference type="SAM" id="MobiDB-lite"/>
    </source>
</evidence>
<evidence type="ECO:0000259" key="3">
    <source>
        <dbReference type="Pfam" id="PF05065"/>
    </source>
</evidence>